<dbReference type="GeneTree" id="ENSGT00940000178559"/>
<comment type="similarity">
    <text evidence="2">Belongs to the HINT family.</text>
</comment>
<reference evidence="6" key="1">
    <citation type="submission" date="2025-08" db="UniProtKB">
        <authorList>
            <consortium name="Ensembl"/>
        </authorList>
    </citation>
    <scope>IDENTIFICATION</scope>
</reference>
<proteinExistence type="inferred from homology"/>
<evidence type="ECO:0000259" key="5">
    <source>
        <dbReference type="PROSITE" id="PS51084"/>
    </source>
</evidence>
<dbReference type="AlphaFoldDB" id="A0A8C2Z6T0"/>
<keyword evidence="4" id="KW-0472">Membrane</keyword>
<dbReference type="PANTHER" id="PTHR46648:SF1">
    <property type="entry name" value="ADENOSINE 5'-MONOPHOSPHORAMIDASE HNT1"/>
    <property type="match status" value="1"/>
</dbReference>
<dbReference type="InterPro" id="IPR011146">
    <property type="entry name" value="HIT-like"/>
</dbReference>
<comment type="catalytic activity">
    <reaction evidence="1">
        <text>adenosine 5'-phosphoramidate + H2O = NH4(+) + AMP</text>
        <dbReference type="Rhea" id="RHEA:67916"/>
        <dbReference type="ChEBI" id="CHEBI:15377"/>
        <dbReference type="ChEBI" id="CHEBI:28938"/>
        <dbReference type="ChEBI" id="CHEBI:57890"/>
        <dbReference type="ChEBI" id="CHEBI:456215"/>
    </reaction>
</comment>
<dbReference type="PROSITE" id="PS51084">
    <property type="entry name" value="HIT_2"/>
    <property type="match status" value="1"/>
</dbReference>
<dbReference type="Gene3D" id="3.30.428.10">
    <property type="entry name" value="HIT-like"/>
    <property type="match status" value="1"/>
</dbReference>
<keyword evidence="4" id="KW-1133">Transmembrane helix</keyword>
<dbReference type="PANTHER" id="PTHR46648">
    <property type="entry name" value="HIT FAMILY PROTEIN 1"/>
    <property type="match status" value="1"/>
</dbReference>
<dbReference type="GO" id="GO:0003824">
    <property type="term" value="F:catalytic activity"/>
    <property type="evidence" value="ECO:0007669"/>
    <property type="project" value="InterPro"/>
</dbReference>
<feature type="transmembrane region" description="Helical" evidence="4">
    <location>
        <begin position="79"/>
        <end position="100"/>
    </location>
</feature>
<keyword evidence="7" id="KW-1185">Reference proteome</keyword>
<dbReference type="InterPro" id="IPR001310">
    <property type="entry name" value="Histidine_triad_HIT"/>
</dbReference>
<dbReference type="Ensembl" id="ENSCLMT00005023939.1">
    <property type="protein sequence ID" value="ENSCLMP00005022855.1"/>
    <property type="gene ID" value="ENSCLMG00005011340.1"/>
</dbReference>
<feature type="domain" description="HIT" evidence="5">
    <location>
        <begin position="4"/>
        <end position="102"/>
    </location>
</feature>
<accession>A0A8C2Z6T0</accession>
<evidence type="ECO:0000313" key="6">
    <source>
        <dbReference type="Ensembl" id="ENSCLMP00005022855.1"/>
    </source>
</evidence>
<protein>
    <recommendedName>
        <fullName evidence="5">HIT domain-containing protein</fullName>
    </recommendedName>
</protein>
<comment type="caution">
    <text evidence="3">Lacks conserved residue(s) required for the propagation of feature annotation.</text>
</comment>
<keyword evidence="4" id="KW-0812">Transmembrane</keyword>
<dbReference type="SUPFAM" id="SSF54197">
    <property type="entry name" value="HIT-like"/>
    <property type="match status" value="1"/>
</dbReference>
<dbReference type="Proteomes" id="UP000694565">
    <property type="component" value="Unplaced"/>
</dbReference>
<evidence type="ECO:0000256" key="2">
    <source>
        <dbReference type="ARBA" id="ARBA00025764"/>
    </source>
</evidence>
<reference evidence="6" key="2">
    <citation type="submission" date="2025-09" db="UniProtKB">
        <authorList>
            <consortium name="Ensembl"/>
        </authorList>
    </citation>
    <scope>IDENTIFICATION</scope>
</reference>
<evidence type="ECO:0000256" key="1">
    <source>
        <dbReference type="ARBA" id="ARBA00024472"/>
    </source>
</evidence>
<name>A0A8C2Z6T0_CYCLU</name>
<sequence>APGLFPRIVRGEERQWRVWEDEGHVAFLTPFPNSPGFTVLVPRRPLTSDVFRLEREDYEGLVLATRKAARLLEAGLGSWGTGLIFEVVYIVYHLVIQVLIKK</sequence>
<evidence type="ECO:0000256" key="4">
    <source>
        <dbReference type="SAM" id="Phobius"/>
    </source>
</evidence>
<evidence type="ECO:0000313" key="7">
    <source>
        <dbReference type="Proteomes" id="UP000694565"/>
    </source>
</evidence>
<organism evidence="6 7">
    <name type="scientific">Cyclopterus lumpus</name>
    <name type="common">Lumpsucker</name>
    <dbReference type="NCBI Taxonomy" id="8103"/>
    <lineage>
        <taxon>Eukaryota</taxon>
        <taxon>Metazoa</taxon>
        <taxon>Chordata</taxon>
        <taxon>Craniata</taxon>
        <taxon>Vertebrata</taxon>
        <taxon>Euteleostomi</taxon>
        <taxon>Actinopterygii</taxon>
        <taxon>Neopterygii</taxon>
        <taxon>Teleostei</taxon>
        <taxon>Neoteleostei</taxon>
        <taxon>Acanthomorphata</taxon>
        <taxon>Eupercaria</taxon>
        <taxon>Perciformes</taxon>
        <taxon>Cottioidei</taxon>
        <taxon>Cottales</taxon>
        <taxon>Cyclopteridae</taxon>
        <taxon>Cyclopterus</taxon>
    </lineage>
</organism>
<evidence type="ECO:0000256" key="3">
    <source>
        <dbReference type="PROSITE-ProRule" id="PRU00464"/>
    </source>
</evidence>
<dbReference type="InterPro" id="IPR036265">
    <property type="entry name" value="HIT-like_sf"/>
</dbReference>
<dbReference type="Pfam" id="PF01230">
    <property type="entry name" value="HIT"/>
    <property type="match status" value="1"/>
</dbReference>